<dbReference type="Pfam" id="PF00425">
    <property type="entry name" value="Chorismate_bind"/>
    <property type="match status" value="1"/>
</dbReference>
<dbReference type="EMBL" id="BJVJ01000006">
    <property type="protein sequence ID" value="GEL22121.1"/>
    <property type="molecule type" value="Genomic_DNA"/>
</dbReference>
<evidence type="ECO:0000256" key="2">
    <source>
        <dbReference type="ARBA" id="ARBA00005297"/>
    </source>
</evidence>
<evidence type="ECO:0000256" key="4">
    <source>
        <dbReference type="ARBA" id="ARBA00023235"/>
    </source>
</evidence>
<evidence type="ECO:0000256" key="1">
    <source>
        <dbReference type="ARBA" id="ARBA00000799"/>
    </source>
</evidence>
<dbReference type="InterPro" id="IPR015890">
    <property type="entry name" value="Chorismate_C"/>
</dbReference>
<dbReference type="EC" id="5.4.4.2" evidence="3"/>
<dbReference type="NCBIfam" id="TIGR00543">
    <property type="entry name" value="isochor_syn"/>
    <property type="match status" value="1"/>
</dbReference>
<dbReference type="SUPFAM" id="SSF56322">
    <property type="entry name" value="ADC synthase"/>
    <property type="match status" value="1"/>
</dbReference>
<reference evidence="7 8" key="1">
    <citation type="submission" date="2019-07" db="EMBL/GenBank/DDBJ databases">
        <title>Whole genome shotgun sequence of Pseudonocardia sulfidoxydans NBRC 16205.</title>
        <authorList>
            <person name="Hosoyama A."/>
            <person name="Uohara A."/>
            <person name="Ohji S."/>
            <person name="Ichikawa N."/>
        </authorList>
    </citation>
    <scope>NUCLEOTIDE SEQUENCE [LARGE SCALE GENOMIC DNA]</scope>
    <source>
        <strain evidence="7 8">NBRC 16205</strain>
    </source>
</reference>
<dbReference type="PANTHER" id="PTHR42839:SF2">
    <property type="entry name" value="ISOCHORISMATE SYNTHASE ENTC"/>
    <property type="match status" value="1"/>
</dbReference>
<feature type="domain" description="Chorismate-utilising enzyme C-terminal" evidence="6">
    <location>
        <begin position="176"/>
        <end position="421"/>
    </location>
</feature>
<keyword evidence="4" id="KW-0413">Isomerase</keyword>
<comment type="caution">
    <text evidence="7">The sequence shown here is derived from an EMBL/GenBank/DDBJ whole genome shotgun (WGS) entry which is preliminary data.</text>
</comment>
<protein>
    <recommendedName>
        <fullName evidence="3">isochorismate synthase</fullName>
        <ecNumber evidence="3">5.4.4.2</ecNumber>
    </recommendedName>
    <alternativeName>
        <fullName evidence="5">Isochorismate mutase</fullName>
    </alternativeName>
</protein>
<evidence type="ECO:0000313" key="7">
    <source>
        <dbReference type="EMBL" id="GEL22121.1"/>
    </source>
</evidence>
<keyword evidence="8" id="KW-1185">Reference proteome</keyword>
<evidence type="ECO:0000259" key="6">
    <source>
        <dbReference type="Pfam" id="PF00425"/>
    </source>
</evidence>
<comment type="catalytic activity">
    <reaction evidence="1">
        <text>chorismate = isochorismate</text>
        <dbReference type="Rhea" id="RHEA:18985"/>
        <dbReference type="ChEBI" id="CHEBI:29748"/>
        <dbReference type="ChEBI" id="CHEBI:29780"/>
        <dbReference type="EC" id="5.4.4.2"/>
    </reaction>
</comment>
<gene>
    <name evidence="7" type="ORF">PSU4_10750</name>
</gene>
<dbReference type="PANTHER" id="PTHR42839">
    <property type="entry name" value="ISOCHORISMATE SYNTHASE ENTC"/>
    <property type="match status" value="1"/>
</dbReference>
<dbReference type="InterPro" id="IPR004561">
    <property type="entry name" value="IsoChor_synthase"/>
</dbReference>
<dbReference type="GO" id="GO:0008909">
    <property type="term" value="F:isochorismate synthase activity"/>
    <property type="evidence" value="ECO:0007669"/>
    <property type="project" value="UniProtKB-EC"/>
</dbReference>
<evidence type="ECO:0000256" key="3">
    <source>
        <dbReference type="ARBA" id="ARBA00012824"/>
    </source>
</evidence>
<evidence type="ECO:0000256" key="5">
    <source>
        <dbReference type="ARBA" id="ARBA00041564"/>
    </source>
</evidence>
<dbReference type="Proteomes" id="UP000321685">
    <property type="component" value="Unassembled WGS sequence"/>
</dbReference>
<dbReference type="Gene3D" id="3.60.120.10">
    <property type="entry name" value="Anthranilate synthase"/>
    <property type="match status" value="1"/>
</dbReference>
<dbReference type="AlphaFoldDB" id="A0A511DBF3"/>
<dbReference type="InterPro" id="IPR005801">
    <property type="entry name" value="ADC_synthase"/>
</dbReference>
<evidence type="ECO:0000313" key="8">
    <source>
        <dbReference type="Proteomes" id="UP000321685"/>
    </source>
</evidence>
<sequence length="435" mass="46213">MWRPPHLPGRARTTAASGLLSDDVTVAPSPSPLRVRTRAVEDVGRLLDLLPDDRPLSWVRDGEGLVGWGEVARFTGTGAGRFAEADSWWRSFTARLDVRDDLQLPGTGAVAFASFTFADRSPGSVLIVPRVVVGRRDGHTWITEFAGDGVPAAMRRAMPVRAGGALHYDDGDMTVARYRRAVAEAVTRMQAGELDKAALAHDLLAVADEPLDPRFLLAGLAHHYPTCWAYSVDGLVGATPELLLRRDGDVVSSRVLAGTIWPGNDGVDIGAELMASAKDQREHAFAVDSLAATLRPHCTRLDLPTEPTILALHNVSHLSSDVRGELRDGASLLTLAASVHPTAAVGGTPRAAALKMIAELERMDRGRYAGPVGWVDAEGDGELGIALRCAQLDGNTARLFAGCGIVAESDPDTEVREAAAKLVAVREALEGSVTG</sequence>
<proteinExistence type="inferred from homology"/>
<organism evidence="7 8">
    <name type="scientific">Pseudonocardia sulfidoxydans NBRC 16205</name>
    <dbReference type="NCBI Taxonomy" id="1223511"/>
    <lineage>
        <taxon>Bacteria</taxon>
        <taxon>Bacillati</taxon>
        <taxon>Actinomycetota</taxon>
        <taxon>Actinomycetes</taxon>
        <taxon>Pseudonocardiales</taxon>
        <taxon>Pseudonocardiaceae</taxon>
        <taxon>Pseudonocardia</taxon>
    </lineage>
</organism>
<name>A0A511DBF3_9PSEU</name>
<accession>A0A511DBF3</accession>
<comment type="similarity">
    <text evidence="2">Belongs to the isochorismate synthase family.</text>
</comment>